<evidence type="ECO:0000256" key="7">
    <source>
        <dbReference type="SAM" id="MobiDB-lite"/>
    </source>
</evidence>
<evidence type="ECO:0000256" key="1">
    <source>
        <dbReference type="ARBA" id="ARBA00009121"/>
    </source>
</evidence>
<dbReference type="SMART" id="SM00494">
    <property type="entry name" value="ChtBD2"/>
    <property type="match status" value="1"/>
</dbReference>
<keyword evidence="2" id="KW-0147">Chitin-binding</keyword>
<dbReference type="GO" id="GO:0005576">
    <property type="term" value="C:extracellular region"/>
    <property type="evidence" value="ECO:0007669"/>
    <property type="project" value="InterPro"/>
</dbReference>
<protein>
    <submittedName>
        <fullName evidence="10">Chitinase 10-like 8</fullName>
    </submittedName>
</protein>
<reference evidence="10" key="1">
    <citation type="journal article" date="2021" name="Sci. Adv.">
        <title>The American lobster genome reveals insights on longevity, neural, and immune adaptations.</title>
        <authorList>
            <person name="Polinski J.M."/>
            <person name="Zimin A.V."/>
            <person name="Clark K.F."/>
            <person name="Kohn A.B."/>
            <person name="Sadowski N."/>
            <person name="Timp W."/>
            <person name="Ptitsyn A."/>
            <person name="Khanna P."/>
            <person name="Romanova D.Y."/>
            <person name="Williams P."/>
            <person name="Greenwood S.J."/>
            <person name="Moroz L.L."/>
            <person name="Walt D.R."/>
            <person name="Bodnar A.G."/>
        </authorList>
    </citation>
    <scope>NUCLEOTIDE SEQUENCE</scope>
    <source>
        <strain evidence="10">GMGI-L3</strain>
    </source>
</reference>
<dbReference type="PROSITE" id="PS01095">
    <property type="entry name" value="GH18_1"/>
    <property type="match status" value="1"/>
</dbReference>
<dbReference type="PROSITE" id="PS51910">
    <property type="entry name" value="GH18_2"/>
    <property type="match status" value="1"/>
</dbReference>
<feature type="region of interest" description="Disordered" evidence="7">
    <location>
        <begin position="523"/>
        <end position="543"/>
    </location>
</feature>
<proteinExistence type="inferred from homology"/>
<feature type="non-terminal residue" evidence="10">
    <location>
        <position position="680"/>
    </location>
</feature>
<dbReference type="GO" id="GO:0008061">
    <property type="term" value="F:chitin binding"/>
    <property type="evidence" value="ECO:0007669"/>
    <property type="project" value="UniProtKB-KW"/>
</dbReference>
<organism evidence="10 11">
    <name type="scientific">Homarus americanus</name>
    <name type="common">American lobster</name>
    <dbReference type="NCBI Taxonomy" id="6706"/>
    <lineage>
        <taxon>Eukaryota</taxon>
        <taxon>Metazoa</taxon>
        <taxon>Ecdysozoa</taxon>
        <taxon>Arthropoda</taxon>
        <taxon>Crustacea</taxon>
        <taxon>Multicrustacea</taxon>
        <taxon>Malacostraca</taxon>
        <taxon>Eumalacostraca</taxon>
        <taxon>Eucarida</taxon>
        <taxon>Decapoda</taxon>
        <taxon>Pleocyemata</taxon>
        <taxon>Astacidea</taxon>
        <taxon>Nephropoidea</taxon>
        <taxon>Nephropidae</taxon>
        <taxon>Homarus</taxon>
    </lineage>
</organism>
<dbReference type="SUPFAM" id="SSF57625">
    <property type="entry name" value="Invertebrate chitin-binding proteins"/>
    <property type="match status" value="1"/>
</dbReference>
<dbReference type="InterPro" id="IPR011583">
    <property type="entry name" value="Chitinase_II/V-like_cat"/>
</dbReference>
<feature type="region of interest" description="Disordered" evidence="7">
    <location>
        <begin position="336"/>
        <end position="397"/>
    </location>
</feature>
<dbReference type="Proteomes" id="UP000747542">
    <property type="component" value="Unassembled WGS sequence"/>
</dbReference>
<feature type="compositionally biased region" description="Low complexity" evidence="7">
    <location>
        <begin position="477"/>
        <end position="494"/>
    </location>
</feature>
<feature type="domain" description="GH18" evidence="9">
    <location>
        <begin position="1"/>
        <end position="335"/>
    </location>
</feature>
<evidence type="ECO:0000256" key="3">
    <source>
        <dbReference type="ARBA" id="ARBA00022801"/>
    </source>
</evidence>
<dbReference type="Gene3D" id="2.170.140.10">
    <property type="entry name" value="Chitin binding domain"/>
    <property type="match status" value="1"/>
</dbReference>
<dbReference type="PANTHER" id="PTHR11177:SF317">
    <property type="entry name" value="CHITINASE 12-RELATED"/>
    <property type="match status" value="1"/>
</dbReference>
<dbReference type="Pfam" id="PF01607">
    <property type="entry name" value="CBM_14"/>
    <property type="match status" value="1"/>
</dbReference>
<dbReference type="AlphaFoldDB" id="A0A8J5MZN9"/>
<evidence type="ECO:0000259" key="9">
    <source>
        <dbReference type="PROSITE" id="PS51910"/>
    </source>
</evidence>
<evidence type="ECO:0000256" key="6">
    <source>
        <dbReference type="RuleBase" id="RU000489"/>
    </source>
</evidence>
<gene>
    <name evidence="10" type="primary">Cht10-L8</name>
    <name evidence="10" type="ORF">Hamer_G029896</name>
</gene>
<sequence>SSLYFSPFYLSLPYLSHSLLSPPLLSAPLLSPRRDVVGAAGGGRGGGGRTFLAKQHDPWLDNDLKNYDKFTQLKNKKPDLKVLLGLGGWNDSRSNKYTRLVADAGLRRKFVEEVVKLLLQYNFDGLDLDWEYPGYEGSPSDKQGFTAWLEDLKSAFRPHNLLLTSAVSAGRRTIDRGYDIPKVAKLLDLIHLMSYDFHGSWENKVAHHSPLYAEAGQNPELCTDFAVNYWIKKGAPAHKIVIGVPLYGRSWTLAGAENFPGAAARGPGQQGRYIKASGNMAFFECCLAHQKAEYVASRGLGGIMVWDTATDDFGNYCGLGHNPLLTAIAKTLNGSTTSTSLTSLDRRPSRPQAGSSQKLPPGNEKTKGVGSHGKQDTINTAGTNTIGGGTSGRKNSNVERVKNNRNNVETTTKLFYPWQAPFFSQANEKKQDFNSISPTAVSRFTSRPSSSSYPNFKLIFTTTTPPPLTPSRFNFQSPHSFSPSRFTSRPSSSPYPDFKSIFTTTTPPLSPSRFDFQSLSSSPSKFTSWPSSSSSSSRPSSSPYPDFKSIFTTTTPPSTPSRFNSQSSSSSYPNFKLIFTTTTTTTPPAAAHSSFAASSSSSSGVSWFADCNALGFAPDPLSCNTFYRCTNNYAYKFDCPGGLLWHQDQSSCDWPDAVQCILPLTPPDIQHFLPPHNARF</sequence>
<keyword evidence="4" id="KW-1015">Disulfide bond</keyword>
<evidence type="ECO:0000259" key="8">
    <source>
        <dbReference type="PROSITE" id="PS50940"/>
    </source>
</evidence>
<dbReference type="PROSITE" id="PS50940">
    <property type="entry name" value="CHIT_BIND_II"/>
    <property type="match status" value="1"/>
</dbReference>
<accession>A0A8J5MZN9</accession>
<dbReference type="InterPro" id="IPR029070">
    <property type="entry name" value="Chitinase_insertion_sf"/>
</dbReference>
<dbReference type="SUPFAM" id="SSF51445">
    <property type="entry name" value="(Trans)glycosidases"/>
    <property type="match status" value="1"/>
</dbReference>
<dbReference type="Pfam" id="PF00704">
    <property type="entry name" value="Glyco_hydro_18"/>
    <property type="match status" value="1"/>
</dbReference>
<dbReference type="EMBL" id="JAHLQT010016047">
    <property type="protein sequence ID" value="KAG7169534.1"/>
    <property type="molecule type" value="Genomic_DNA"/>
</dbReference>
<dbReference type="InterPro" id="IPR001579">
    <property type="entry name" value="Glyco_hydro_18_chit_AS"/>
</dbReference>
<feature type="domain" description="Chitin-binding type-2" evidence="8">
    <location>
        <begin position="608"/>
        <end position="662"/>
    </location>
</feature>
<dbReference type="GO" id="GO:0004568">
    <property type="term" value="F:chitinase activity"/>
    <property type="evidence" value="ECO:0007669"/>
    <property type="project" value="TreeGrafter"/>
</dbReference>
<comment type="caution">
    <text evidence="10">The sequence shown here is derived from an EMBL/GenBank/DDBJ whole genome shotgun (WGS) entry which is preliminary data.</text>
</comment>
<comment type="similarity">
    <text evidence="1">Belongs to the glycosyl hydrolase 18 family. Chitinase class II subfamily.</text>
</comment>
<dbReference type="GO" id="GO:0006032">
    <property type="term" value="P:chitin catabolic process"/>
    <property type="evidence" value="ECO:0007669"/>
    <property type="project" value="TreeGrafter"/>
</dbReference>
<keyword evidence="11" id="KW-1185">Reference proteome</keyword>
<dbReference type="InterPro" id="IPR036508">
    <property type="entry name" value="Chitin-bd_dom_sf"/>
</dbReference>
<evidence type="ECO:0000313" key="10">
    <source>
        <dbReference type="EMBL" id="KAG7169534.1"/>
    </source>
</evidence>
<evidence type="ECO:0000256" key="4">
    <source>
        <dbReference type="ARBA" id="ARBA00023157"/>
    </source>
</evidence>
<feature type="region of interest" description="Disordered" evidence="7">
    <location>
        <begin position="467"/>
        <end position="494"/>
    </location>
</feature>
<evidence type="ECO:0000256" key="2">
    <source>
        <dbReference type="ARBA" id="ARBA00022669"/>
    </source>
</evidence>
<dbReference type="PANTHER" id="PTHR11177">
    <property type="entry name" value="CHITINASE"/>
    <property type="match status" value="1"/>
</dbReference>
<evidence type="ECO:0000256" key="5">
    <source>
        <dbReference type="ARBA" id="ARBA00023295"/>
    </source>
</evidence>
<dbReference type="InterPro" id="IPR050314">
    <property type="entry name" value="Glycosyl_Hydrlase_18"/>
</dbReference>
<dbReference type="Gene3D" id="3.20.20.80">
    <property type="entry name" value="Glycosidases"/>
    <property type="match status" value="2"/>
</dbReference>
<dbReference type="InterPro" id="IPR002557">
    <property type="entry name" value="Chitin-bd_dom"/>
</dbReference>
<dbReference type="SUPFAM" id="SSF54556">
    <property type="entry name" value="Chitinase insertion domain"/>
    <property type="match status" value="1"/>
</dbReference>
<evidence type="ECO:0000313" key="11">
    <source>
        <dbReference type="Proteomes" id="UP000747542"/>
    </source>
</evidence>
<keyword evidence="5 6" id="KW-0326">Glycosidase</keyword>
<keyword evidence="3 6" id="KW-0378">Hydrolase</keyword>
<dbReference type="SMART" id="SM00636">
    <property type="entry name" value="Glyco_18"/>
    <property type="match status" value="1"/>
</dbReference>
<dbReference type="InterPro" id="IPR017853">
    <property type="entry name" value="GH"/>
</dbReference>
<dbReference type="InterPro" id="IPR001223">
    <property type="entry name" value="Glyco_hydro18_cat"/>
</dbReference>
<name>A0A8J5MZN9_HOMAM</name>
<dbReference type="GO" id="GO:0005975">
    <property type="term" value="P:carbohydrate metabolic process"/>
    <property type="evidence" value="ECO:0007669"/>
    <property type="project" value="InterPro"/>
</dbReference>